<evidence type="ECO:0000313" key="2">
    <source>
        <dbReference type="EMBL" id="MBV4359482.1"/>
    </source>
</evidence>
<dbReference type="EMBL" id="JAHSPG010000015">
    <property type="protein sequence ID" value="MBV4359482.1"/>
    <property type="molecule type" value="Genomic_DNA"/>
</dbReference>
<dbReference type="InterPro" id="IPR058093">
    <property type="entry name" value="LA_2272-like"/>
</dbReference>
<reference evidence="2" key="1">
    <citation type="submission" date="2021-06" db="EMBL/GenBank/DDBJ databases">
        <authorList>
            <person name="Huq M.A."/>
        </authorList>
    </citation>
    <scope>NUCLEOTIDE SEQUENCE</scope>
    <source>
        <strain evidence="2">MAH-26</strain>
    </source>
</reference>
<protein>
    <submittedName>
        <fullName evidence="2">Carboxypeptidase-like regulatory domain-containing protein</fullName>
    </submittedName>
</protein>
<keyword evidence="2" id="KW-0645">Protease</keyword>
<accession>A0A9E2SDM4</accession>
<dbReference type="AlphaFoldDB" id="A0A9E2SDM4"/>
<comment type="caution">
    <text evidence="2">The sequence shown here is derived from an EMBL/GenBank/DDBJ whole genome shotgun (WGS) entry which is preliminary data.</text>
</comment>
<keyword evidence="3" id="KW-1185">Reference proteome</keyword>
<keyword evidence="2" id="KW-0378">Hydrolase</keyword>
<keyword evidence="1" id="KW-0732">Signal</keyword>
<dbReference type="NCBIfam" id="NF047436">
    <property type="entry name" value="LA_2272_repeat"/>
    <property type="match status" value="1"/>
</dbReference>
<dbReference type="RefSeq" id="WP_217793687.1">
    <property type="nucleotide sequence ID" value="NZ_JAHSPG010000015.1"/>
</dbReference>
<feature type="chain" id="PRO_5039579530" evidence="1">
    <location>
        <begin position="23"/>
        <end position="641"/>
    </location>
</feature>
<dbReference type="GO" id="GO:0004180">
    <property type="term" value="F:carboxypeptidase activity"/>
    <property type="evidence" value="ECO:0007669"/>
    <property type="project" value="UniProtKB-KW"/>
</dbReference>
<name>A0A9E2SDM4_9BACT</name>
<gene>
    <name evidence="2" type="ORF">KTO63_20095</name>
</gene>
<dbReference type="Pfam" id="PF13715">
    <property type="entry name" value="CarbopepD_reg_2"/>
    <property type="match status" value="1"/>
</dbReference>
<sequence length="641" mass="70590">MQRLTLIILVLTTFLFHKNAGAQSILNKTITVEVTRQRVEDVLEIISNKGDFYFSYNSNIINRDSLVTISAQNKTIKQILDLIFRSGYEFKESGNYIIIRRAPIKLTLVTNQAVSEDNFFTVTGYIIDEQTGERVKDASIYEKQKLLIATSDDNGYFKLKIKNKYKSIALTVSKENYQDTTVSIQPNYNQQIRIAIVPIDISSRSIIITPQSLYAPDSIYVAVQQPDSSIWLYTYKKLDSSLVETTRLGRLLLSSRLKIQSVNLNKFFTVRPVQVSVLPKVSTNGKLNSQVVNNFSVNILGGYSGGVNGFEMGGLFNIDKKDVKYFQVGGLFNSVGQSVTGVQLGGINNTVMDSVVGMQVGGITNYVKNSFHGVQLGGIYNHIGKSATGLQVGGIANYLRNDLQGMQLGGIYNHVNSGTQGAQIAGITNYSNRYMNGFQLAGIANVTNDLQGVQIAGIVNYAKKMKGLQIGLINIADTSEGVSLGLINIIFKGYHKLAFYNNEVTGVNIAFKSGTKYLYSILTAGAKLDNNQKAYSAGYGLGTDISFTPRFGINPELTGSLIYLGDFDNANILSRFNLNVHYNITRHVSIFGGPAYSLYYSQQITKNPGYATVIPSEGYNVHTFDNHLTGWIGWNVGVALF</sequence>
<keyword evidence="2" id="KW-0121">Carboxypeptidase</keyword>
<dbReference type="Proteomes" id="UP000812270">
    <property type="component" value="Unassembled WGS sequence"/>
</dbReference>
<organism evidence="2 3">
    <name type="scientific">Pinibacter aurantiacus</name>
    <dbReference type="NCBI Taxonomy" id="2851599"/>
    <lineage>
        <taxon>Bacteria</taxon>
        <taxon>Pseudomonadati</taxon>
        <taxon>Bacteroidota</taxon>
        <taxon>Chitinophagia</taxon>
        <taxon>Chitinophagales</taxon>
        <taxon>Chitinophagaceae</taxon>
        <taxon>Pinibacter</taxon>
    </lineage>
</organism>
<feature type="signal peptide" evidence="1">
    <location>
        <begin position="1"/>
        <end position="22"/>
    </location>
</feature>
<evidence type="ECO:0000313" key="3">
    <source>
        <dbReference type="Proteomes" id="UP000812270"/>
    </source>
</evidence>
<proteinExistence type="predicted"/>
<evidence type="ECO:0000256" key="1">
    <source>
        <dbReference type="SAM" id="SignalP"/>
    </source>
</evidence>